<keyword evidence="1" id="KW-0472">Membrane</keyword>
<dbReference type="AlphaFoldDB" id="A0A0G3FYF8"/>
<evidence type="ECO:0000256" key="1">
    <source>
        <dbReference type="SAM" id="Phobius"/>
    </source>
</evidence>
<keyword evidence="1" id="KW-1133">Transmembrane helix</keyword>
<protein>
    <recommendedName>
        <fullName evidence="4">Transmembrane protein</fullName>
    </recommendedName>
</protein>
<dbReference type="RefSeq" id="WP_047250575.1">
    <property type="nucleotide sequence ID" value="NZ_CP011367.1"/>
</dbReference>
<keyword evidence="1" id="KW-0812">Transmembrane</keyword>
<proteinExistence type="predicted"/>
<feature type="transmembrane region" description="Helical" evidence="1">
    <location>
        <begin position="7"/>
        <end position="27"/>
    </location>
</feature>
<dbReference type="NCBIfam" id="NF038216">
    <property type="entry name" value="ABZJ_00895_fam"/>
    <property type="match status" value="1"/>
</dbReference>
<feature type="transmembrane region" description="Helical" evidence="1">
    <location>
        <begin position="70"/>
        <end position="92"/>
    </location>
</feature>
<feature type="transmembrane region" description="Helical" evidence="1">
    <location>
        <begin position="33"/>
        <end position="50"/>
    </location>
</feature>
<dbReference type="EMBL" id="CP011367">
    <property type="protein sequence ID" value="AKJ94035.1"/>
    <property type="molecule type" value="Genomic_DNA"/>
</dbReference>
<evidence type="ECO:0008006" key="4">
    <source>
        <dbReference type="Google" id="ProtNLM"/>
    </source>
</evidence>
<dbReference type="KEGG" id="tvr:TVD_01020"/>
<keyword evidence="3" id="KW-1185">Reference proteome</keyword>
<sequence length="138" mass="14608">MSIKGLLFRFVLLYCALSIAAMVAGAYFDLDQAGTAIGMGILALAVVWPCESFGRRNGRYLSRAEKWRVIAAMIAVLLGTQIPLTLLVMWAEGIALDAVMLGIVGGVALLYAGTVVAMVNFTGRNLRKRGLVAGESAG</sequence>
<name>A0A0G3FYF8_9GAMM</name>
<reference evidence="2 3" key="1">
    <citation type="submission" date="2015-04" db="EMBL/GenBank/DDBJ databases">
        <title>Complete Sequence for the Genome of the Thioalkalivibrio versutus D301.</title>
        <authorList>
            <person name="Mu T."/>
            <person name="Zhou J."/>
            <person name="Xu X."/>
        </authorList>
    </citation>
    <scope>NUCLEOTIDE SEQUENCE [LARGE SCALE GENOMIC DNA]</scope>
    <source>
        <strain evidence="2 3">D301</strain>
    </source>
</reference>
<feature type="transmembrane region" description="Helical" evidence="1">
    <location>
        <begin position="98"/>
        <end position="121"/>
    </location>
</feature>
<dbReference type="PATRIC" id="fig|106634.4.peg.208"/>
<evidence type="ECO:0000313" key="2">
    <source>
        <dbReference type="EMBL" id="AKJ94035.1"/>
    </source>
</evidence>
<gene>
    <name evidence="2" type="ORF">TVD_01020</name>
</gene>
<evidence type="ECO:0000313" key="3">
    <source>
        <dbReference type="Proteomes" id="UP000064201"/>
    </source>
</evidence>
<dbReference type="OrthoDB" id="5786156at2"/>
<dbReference type="Proteomes" id="UP000064201">
    <property type="component" value="Chromosome"/>
</dbReference>
<accession>A0A0G3FYF8</accession>
<organism evidence="2 3">
    <name type="scientific">Thioalkalivibrio versutus</name>
    <dbReference type="NCBI Taxonomy" id="106634"/>
    <lineage>
        <taxon>Bacteria</taxon>
        <taxon>Pseudomonadati</taxon>
        <taxon>Pseudomonadota</taxon>
        <taxon>Gammaproteobacteria</taxon>
        <taxon>Chromatiales</taxon>
        <taxon>Ectothiorhodospiraceae</taxon>
        <taxon>Thioalkalivibrio</taxon>
    </lineage>
</organism>
<dbReference type="InterPro" id="IPR047730">
    <property type="entry name" value="ABZJ_00895-like"/>
</dbReference>